<evidence type="ECO:0000259" key="2">
    <source>
        <dbReference type="PROSITE" id="PS50157"/>
    </source>
</evidence>
<evidence type="ECO:0000313" key="4">
    <source>
        <dbReference type="Proteomes" id="UP000507470"/>
    </source>
</evidence>
<protein>
    <recommendedName>
        <fullName evidence="2">C2H2-type domain-containing protein</fullName>
    </recommendedName>
</protein>
<keyword evidence="1" id="KW-0863">Zinc-finger</keyword>
<organism evidence="3 4">
    <name type="scientific">Mytilus coruscus</name>
    <name type="common">Sea mussel</name>
    <dbReference type="NCBI Taxonomy" id="42192"/>
    <lineage>
        <taxon>Eukaryota</taxon>
        <taxon>Metazoa</taxon>
        <taxon>Spiralia</taxon>
        <taxon>Lophotrochozoa</taxon>
        <taxon>Mollusca</taxon>
        <taxon>Bivalvia</taxon>
        <taxon>Autobranchia</taxon>
        <taxon>Pteriomorphia</taxon>
        <taxon>Mytilida</taxon>
        <taxon>Mytiloidea</taxon>
        <taxon>Mytilidae</taxon>
        <taxon>Mytilinae</taxon>
        <taxon>Mytilus</taxon>
    </lineage>
</organism>
<dbReference type="InterPro" id="IPR013087">
    <property type="entry name" value="Znf_C2H2_type"/>
</dbReference>
<reference evidence="3 4" key="1">
    <citation type="submission" date="2020-06" db="EMBL/GenBank/DDBJ databases">
        <authorList>
            <person name="Li R."/>
            <person name="Bekaert M."/>
        </authorList>
    </citation>
    <scope>NUCLEOTIDE SEQUENCE [LARGE SCALE GENOMIC DNA]</scope>
    <source>
        <strain evidence="4">wild</strain>
    </source>
</reference>
<proteinExistence type="predicted"/>
<dbReference type="PANTHER" id="PTHR33845:SF1">
    <property type="entry name" value="C2H2-TYPE DOMAIN-CONTAINING PROTEIN"/>
    <property type="match status" value="1"/>
</dbReference>
<dbReference type="PROSITE" id="PS50157">
    <property type="entry name" value="ZINC_FINGER_C2H2_2"/>
    <property type="match status" value="1"/>
</dbReference>
<dbReference type="GO" id="GO:0008270">
    <property type="term" value="F:zinc ion binding"/>
    <property type="evidence" value="ECO:0007669"/>
    <property type="project" value="UniProtKB-KW"/>
</dbReference>
<accession>A0A6J8AV86</accession>
<sequence length="475" mass="53588">MDWAMKFLPVQFRETQSEFFDKKGLSWHISCSVTRSAASDELDLNCYIHILENGTQGWFSIANILLHLLEQLKCKNQSLEEIYLKSDNAACYHCVNLLSFIQQNNSTFPIRIKEYNFSEAQSGKDLCDSKTGSSRLHIYRYANEGHNVLNAGDMKKALQSYGGVKGTNVCVVFIDQASEPKIKSKIPGISVLNNFAFTEIGIVARKAYQVHEPFTVIQTAGKVSHLKTAQHFANEHDEPSAIPENETTNACDSQTVNFFCCPDISCNKTFARATNLEKHILIGNHSYRTNKSGLDNAVEVYASISESVQDTQINLIQTVSATTQSDATSNMINKGWALKGKRTNIRFSPKVKSYLNEICLNCEKTGKRPNYFALSDELRKSCDENGERMFKMEEWLNPTQIKSYFATQVTKLKSGTINFNSITDNNDVQSIELKEIKENVEQDEKLYEAVAVIEANTHNENVENFVDEVYTAVNM</sequence>
<dbReference type="OrthoDB" id="6080263at2759"/>
<feature type="domain" description="C2H2-type" evidence="2">
    <location>
        <begin position="259"/>
        <end position="290"/>
    </location>
</feature>
<dbReference type="AlphaFoldDB" id="A0A6J8AV86"/>
<keyword evidence="1" id="KW-0479">Metal-binding</keyword>
<keyword evidence="1" id="KW-0862">Zinc</keyword>
<dbReference type="PROSITE" id="PS00028">
    <property type="entry name" value="ZINC_FINGER_C2H2_1"/>
    <property type="match status" value="1"/>
</dbReference>
<evidence type="ECO:0000256" key="1">
    <source>
        <dbReference type="PROSITE-ProRule" id="PRU00042"/>
    </source>
</evidence>
<dbReference type="EMBL" id="CACVKT020001978">
    <property type="protein sequence ID" value="CAC5373958.1"/>
    <property type="molecule type" value="Genomic_DNA"/>
</dbReference>
<dbReference type="PANTHER" id="PTHR33845">
    <property type="entry name" value="C2H2-TYPE DOMAIN-CONTAINING PROTEIN"/>
    <property type="match status" value="1"/>
</dbReference>
<name>A0A6J8AV86_MYTCO</name>
<keyword evidence="4" id="KW-1185">Reference proteome</keyword>
<dbReference type="Proteomes" id="UP000507470">
    <property type="component" value="Unassembled WGS sequence"/>
</dbReference>
<gene>
    <name evidence="3" type="ORF">MCOR_11534</name>
</gene>
<evidence type="ECO:0000313" key="3">
    <source>
        <dbReference type="EMBL" id="CAC5373958.1"/>
    </source>
</evidence>